<dbReference type="AlphaFoldDB" id="A0A1I6K673"/>
<dbReference type="OrthoDB" id="269729at2157"/>
<accession>A0A1I6K673</accession>
<name>A0A1I6K673_9EURY</name>
<sequence>MRDTTPDVEPITGPTGIRISDPIESAQFTLLTPVPVHPTRADTDAFALPVDTAATVTVTELETPHLVDVWVRDADVNLVAQCTSGESVSLPPGEYYVELSSAKMKLYLGVEGGVDVEPRDGRVRLTFPDAASVTVGARSFHEQPAATIQTTTDPADVATALSHLGSALKTLSCERSFPTLRGHPPLIELGPELDVPEAIEAPDTGVTIEVPPDLGHLFPVASLAYYLGATVEIGEKPVLRADGASFPLDADGDFEATVTRTLRQVFLLDCVTRTEGYYDVDLHERGLVEDAVDLDFAALYDEPLAAQLREYLAVPYEAVAGAVPAWKLTADVVPDAEHVSALPFLANELAAIRCPAAATLQSRSLDDSTPEVRSFFRGPPGVDAARLGGATARSSLVHGSATRSSGPERNDDESTTDELVFEPPPADSIEQTYIGPGVPLGASKITVDQLYRRLAVEPTADERIRVLVVCNDPAMREENAVGDVYGMREWIEFDITTREGVTTDELTDLLREHYDFLHYIGHVDDDGIRCADGHLDARSLTEVNVGAFLLNACQSYDQGQGLVDAGALGGVVTLTEVLNRTATEIGRTVSHLLNQGFSLLSMLDLLEESHRLAQRYMVVGDGNVSIVQSESGTPMSASIERSGDGRFEMELFGYASRNYQLGTLVTPYVNDENVRYVNPGVLDTFSVGREDLDEILGMQEFPVTIDGDLYWSNEISASQLD</sequence>
<dbReference type="RefSeq" id="WP_089813139.1">
    <property type="nucleotide sequence ID" value="NZ_FOZK01000001.1"/>
</dbReference>
<organism evidence="2 3">
    <name type="scientific">Halomicrobium zhouii</name>
    <dbReference type="NCBI Taxonomy" id="767519"/>
    <lineage>
        <taxon>Archaea</taxon>
        <taxon>Methanobacteriati</taxon>
        <taxon>Methanobacteriota</taxon>
        <taxon>Stenosarchaea group</taxon>
        <taxon>Halobacteria</taxon>
        <taxon>Halobacteriales</taxon>
        <taxon>Haloarculaceae</taxon>
        <taxon>Halomicrobium</taxon>
    </lineage>
</organism>
<gene>
    <name evidence="2" type="ORF">SAMN05216559_0258</name>
</gene>
<dbReference type="Proteomes" id="UP000199062">
    <property type="component" value="Unassembled WGS sequence"/>
</dbReference>
<feature type="compositionally biased region" description="Acidic residues" evidence="1">
    <location>
        <begin position="410"/>
        <end position="420"/>
    </location>
</feature>
<keyword evidence="3" id="KW-1185">Reference proteome</keyword>
<evidence type="ECO:0000313" key="2">
    <source>
        <dbReference type="EMBL" id="SFR86739.1"/>
    </source>
</evidence>
<dbReference type="EMBL" id="FOZK01000001">
    <property type="protein sequence ID" value="SFR86739.1"/>
    <property type="molecule type" value="Genomic_DNA"/>
</dbReference>
<evidence type="ECO:0000313" key="3">
    <source>
        <dbReference type="Proteomes" id="UP000199062"/>
    </source>
</evidence>
<protein>
    <recommendedName>
        <fullName evidence="4">CHAT domain-containing protein</fullName>
    </recommendedName>
</protein>
<evidence type="ECO:0008006" key="4">
    <source>
        <dbReference type="Google" id="ProtNLM"/>
    </source>
</evidence>
<evidence type="ECO:0000256" key="1">
    <source>
        <dbReference type="SAM" id="MobiDB-lite"/>
    </source>
</evidence>
<reference evidence="2 3" key="1">
    <citation type="submission" date="2016-10" db="EMBL/GenBank/DDBJ databases">
        <authorList>
            <person name="de Groot N.N."/>
        </authorList>
    </citation>
    <scope>NUCLEOTIDE SEQUENCE [LARGE SCALE GENOMIC DNA]</scope>
    <source>
        <strain evidence="2 3">CGMCC 1.10457</strain>
    </source>
</reference>
<proteinExistence type="predicted"/>
<feature type="region of interest" description="Disordered" evidence="1">
    <location>
        <begin position="396"/>
        <end position="426"/>
    </location>
</feature>